<feature type="region of interest" description="Disordered" evidence="1">
    <location>
        <begin position="13"/>
        <end position="70"/>
    </location>
</feature>
<name>A0ABD1CV50_CULPP</name>
<feature type="compositionally biased region" description="Basic residues" evidence="1">
    <location>
        <begin position="15"/>
        <end position="26"/>
    </location>
</feature>
<feature type="region of interest" description="Disordered" evidence="1">
    <location>
        <begin position="114"/>
        <end position="145"/>
    </location>
</feature>
<evidence type="ECO:0000313" key="2">
    <source>
        <dbReference type="EMBL" id="KAL1380302.1"/>
    </source>
</evidence>
<comment type="caution">
    <text evidence="2">The sequence shown here is derived from an EMBL/GenBank/DDBJ whole genome shotgun (WGS) entry which is preliminary data.</text>
</comment>
<organism evidence="2 3">
    <name type="scientific">Culex pipiens pipiens</name>
    <name type="common">Northern house mosquito</name>
    <dbReference type="NCBI Taxonomy" id="38569"/>
    <lineage>
        <taxon>Eukaryota</taxon>
        <taxon>Metazoa</taxon>
        <taxon>Ecdysozoa</taxon>
        <taxon>Arthropoda</taxon>
        <taxon>Hexapoda</taxon>
        <taxon>Insecta</taxon>
        <taxon>Pterygota</taxon>
        <taxon>Neoptera</taxon>
        <taxon>Endopterygota</taxon>
        <taxon>Diptera</taxon>
        <taxon>Nematocera</taxon>
        <taxon>Culicoidea</taxon>
        <taxon>Culicidae</taxon>
        <taxon>Culicinae</taxon>
        <taxon>Culicini</taxon>
        <taxon>Culex</taxon>
        <taxon>Culex</taxon>
    </lineage>
</organism>
<feature type="region of interest" description="Disordered" evidence="1">
    <location>
        <begin position="173"/>
        <end position="192"/>
    </location>
</feature>
<protein>
    <submittedName>
        <fullName evidence="2">Uncharacterized protein</fullName>
    </submittedName>
</protein>
<accession>A0ABD1CV50</accession>
<reference evidence="2 3" key="1">
    <citation type="submission" date="2024-05" db="EMBL/GenBank/DDBJ databases">
        <title>Culex pipiens pipiens assembly and annotation.</title>
        <authorList>
            <person name="Alout H."/>
            <person name="Durand T."/>
        </authorList>
    </citation>
    <scope>NUCLEOTIDE SEQUENCE [LARGE SCALE GENOMIC DNA]</scope>
    <source>
        <strain evidence="2">HA-2024</strain>
        <tissue evidence="2">Whole body</tissue>
    </source>
</reference>
<feature type="compositionally biased region" description="Basic and acidic residues" evidence="1">
    <location>
        <begin position="114"/>
        <end position="126"/>
    </location>
</feature>
<sequence>MLDPELYGGSGVDHHHFKNHHHRHYHGGIAVGGGHHHHRHTPSVSSSGDRKSSSRSSPRSHFHQHNGEGEKLRYQNAFSSGGSGASGEGYFRYYPHQHSSYYDLSEKLDSLNLKSEGEGGERRRNDTNNNSHGHNHSRSAERSSTTVVYVGDGRSRVRRVVRTQTRHITVVSYSGRKRESETHTQHHATVLR</sequence>
<evidence type="ECO:0000313" key="3">
    <source>
        <dbReference type="Proteomes" id="UP001562425"/>
    </source>
</evidence>
<keyword evidence="3" id="KW-1185">Reference proteome</keyword>
<proteinExistence type="predicted"/>
<gene>
    <name evidence="2" type="ORF">pipiens_014312</name>
</gene>
<dbReference type="AlphaFoldDB" id="A0ABD1CV50"/>
<dbReference type="Proteomes" id="UP001562425">
    <property type="component" value="Unassembled WGS sequence"/>
</dbReference>
<dbReference type="EMBL" id="JBEHCU010009219">
    <property type="protein sequence ID" value="KAL1380302.1"/>
    <property type="molecule type" value="Genomic_DNA"/>
</dbReference>
<evidence type="ECO:0000256" key="1">
    <source>
        <dbReference type="SAM" id="MobiDB-lite"/>
    </source>
</evidence>